<dbReference type="Proteomes" id="UP000179636">
    <property type="component" value="Unassembled WGS sequence"/>
</dbReference>
<accession>A0A1S1K6T3</accession>
<dbReference type="AlphaFoldDB" id="A0A1Q9W6C1"/>
<gene>
    <name evidence="1" type="ORF">BKG61_10470</name>
</gene>
<protein>
    <submittedName>
        <fullName evidence="1">DUF1298 domain-containing protein</fullName>
    </submittedName>
</protein>
<evidence type="ECO:0000313" key="1">
    <source>
        <dbReference type="EMBL" id="OHU01428.1"/>
    </source>
</evidence>
<keyword evidence="2" id="KW-1185">Reference proteome</keyword>
<evidence type="ECO:0000313" key="2">
    <source>
        <dbReference type="Proteomes" id="UP000179636"/>
    </source>
</evidence>
<dbReference type="EMBL" id="MLHV01000007">
    <property type="protein sequence ID" value="OHU01428.1"/>
    <property type="molecule type" value="Genomic_DNA"/>
</dbReference>
<dbReference type="STRING" id="1908205.BKG60_22825"/>
<name>A0A1Q9W6C1_9MYCO</name>
<reference evidence="1 2" key="1">
    <citation type="submission" date="2016-10" db="EMBL/GenBank/DDBJ databases">
        <title>Evaluation of Human, Animal and Environmental Mycobacterium chelonae Isolates by Core Genome Phylogenomic Analysis, Targeted Gene Comparison, and Anti-microbial Susceptibility Patterns: A Tale of Mistaken Identities.</title>
        <authorList>
            <person name="Fogelson S.B."/>
            <person name="Camus A.C."/>
            <person name="Lorenz W."/>
            <person name="Vasireddy R."/>
            <person name="Vasireddy S."/>
            <person name="Smith T."/>
            <person name="Brown-Elliott B.A."/>
            <person name="Wallace R.J.Jr."/>
            <person name="Hasan N.A."/>
            <person name="Reischl U."/>
            <person name="Sanchez S."/>
        </authorList>
    </citation>
    <scope>NUCLEOTIDE SEQUENCE [LARGE SCALE GENOMIC DNA]</scope>
    <source>
        <strain evidence="1 2">24999</strain>
    </source>
</reference>
<accession>A0A1Q9W6C1</accession>
<organism evidence="1 2">
    <name type="scientific">Mycobacterium syngnathidarum</name>
    <dbReference type="NCBI Taxonomy" id="1908205"/>
    <lineage>
        <taxon>Bacteria</taxon>
        <taxon>Bacillati</taxon>
        <taxon>Actinomycetota</taxon>
        <taxon>Actinomycetes</taxon>
        <taxon>Mycobacteriales</taxon>
        <taxon>Mycobacteriaceae</taxon>
        <taxon>Mycobacterium</taxon>
    </lineage>
</organism>
<comment type="caution">
    <text evidence="1">The sequence shown here is derived from an EMBL/GenBank/DDBJ whole genome shotgun (WGS) entry which is preliminary data.</text>
</comment>
<proteinExistence type="predicted"/>
<dbReference type="OrthoDB" id="4370976at2"/>
<sequence length="418" mass="44718">MRRMAAIDAQNWWMSAKLPNDQFLLYGFDGVPDDPGAAVSGILQRARRCADLAMCIRDDCRPTYPAWVPRAVESDQFVRRDDELQWNECLDIVAKLAEDQLDATIATWRLHVFSCVHGVPGASAAAGTVAVLQISHALADGTRASALAAWLFGRSEEIPPVPSQRFAAARLPWRAVAASRTHRELMRDTELGTVPPQAPSRPVLRSNAEPAGDRWVRTIVRRRAQLPGPTVTVGVLAAISSALADHLRQYGDDTAALGAEVPMAKPGVRLAHNHFGNVGIGLYPELAVPERITRIEADFADRRRRAAHPAMVASSRAFAATPAPLLRWGVAQFDPTVRAPMVTGNTVVSSVNRGAADLRFGTAPVAVTAGYPSLSPMMGLTHGVHGIGDVVAVSVHAAQSALGDIDAYLARLDAALGG</sequence>